<evidence type="ECO:0000313" key="1">
    <source>
        <dbReference type="EMBL" id="GAC49415.1"/>
    </source>
</evidence>
<gene>
    <name evidence="1" type="ORF">GOACH_13_00060</name>
</gene>
<proteinExistence type="predicted"/>
<reference evidence="1 2" key="1">
    <citation type="submission" date="2012-12" db="EMBL/GenBank/DDBJ databases">
        <title>Whole genome shotgun sequence of Gordonia aichiensis NBRC 108223.</title>
        <authorList>
            <person name="Isaki-Nakamura S."/>
            <person name="Hosoyama A."/>
            <person name="Tsuchikane K."/>
            <person name="Ando Y."/>
            <person name="Baba S."/>
            <person name="Ohji S."/>
            <person name="Hamada M."/>
            <person name="Tamura T."/>
            <person name="Yamazoe A."/>
            <person name="Yamazaki S."/>
            <person name="Fujita N."/>
        </authorList>
    </citation>
    <scope>NUCLEOTIDE SEQUENCE [LARGE SCALE GENOMIC DNA]</scope>
    <source>
        <strain evidence="1 2">NBRC 108223</strain>
    </source>
</reference>
<protein>
    <recommendedName>
        <fullName evidence="3">Hydrolase</fullName>
    </recommendedName>
</protein>
<comment type="caution">
    <text evidence="1">The sequence shown here is derived from an EMBL/GenBank/DDBJ whole genome shotgun (WGS) entry which is preliminary data.</text>
</comment>
<keyword evidence="2" id="KW-1185">Reference proteome</keyword>
<dbReference type="AlphaFoldDB" id="L7KKK2"/>
<dbReference type="Proteomes" id="UP000010988">
    <property type="component" value="Unassembled WGS sequence"/>
</dbReference>
<accession>L7KKK2</accession>
<sequence>MSAAMVFDAHFHIIDHAFPVVENNGFLPGKSAMPDYTERTRGLGIVGTNAEKLYGVTTEREPR</sequence>
<name>L7KKK2_9ACTN</name>
<evidence type="ECO:0000313" key="2">
    <source>
        <dbReference type="Proteomes" id="UP000010988"/>
    </source>
</evidence>
<evidence type="ECO:0008006" key="3">
    <source>
        <dbReference type="Google" id="ProtNLM"/>
    </source>
</evidence>
<dbReference type="STRING" id="1220583.GOACH_13_00060"/>
<dbReference type="RefSeq" id="WP_005175590.1">
    <property type="nucleotide sequence ID" value="NZ_BANR01000013.1"/>
</dbReference>
<dbReference type="EMBL" id="BANR01000013">
    <property type="protein sequence ID" value="GAC49415.1"/>
    <property type="molecule type" value="Genomic_DNA"/>
</dbReference>
<organism evidence="1 2">
    <name type="scientific">Gordonia aichiensis NBRC 108223</name>
    <dbReference type="NCBI Taxonomy" id="1220583"/>
    <lineage>
        <taxon>Bacteria</taxon>
        <taxon>Bacillati</taxon>
        <taxon>Actinomycetota</taxon>
        <taxon>Actinomycetes</taxon>
        <taxon>Mycobacteriales</taxon>
        <taxon>Gordoniaceae</taxon>
        <taxon>Gordonia</taxon>
    </lineage>
</organism>